<dbReference type="InterPro" id="IPR003877">
    <property type="entry name" value="SPRY_dom"/>
</dbReference>
<dbReference type="GO" id="GO:0032126">
    <property type="term" value="C:eisosome"/>
    <property type="evidence" value="ECO:0007669"/>
    <property type="project" value="TreeGrafter"/>
</dbReference>
<feature type="region of interest" description="Disordered" evidence="5">
    <location>
        <begin position="375"/>
        <end position="394"/>
    </location>
</feature>
<dbReference type="GO" id="GO:0070941">
    <property type="term" value="P:eisosome assembly"/>
    <property type="evidence" value="ECO:0007669"/>
    <property type="project" value="TreeGrafter"/>
</dbReference>
<dbReference type="CDD" id="cd12910">
    <property type="entry name" value="SPRY_SSH4_like"/>
    <property type="match status" value="1"/>
</dbReference>
<feature type="compositionally biased region" description="Polar residues" evidence="5">
    <location>
        <begin position="442"/>
        <end position="460"/>
    </location>
</feature>
<feature type="transmembrane region" description="Helical" evidence="6">
    <location>
        <begin position="569"/>
        <end position="588"/>
    </location>
</feature>
<organism evidence="8 9">
    <name type="scientific">Pseudocercospora musae</name>
    <dbReference type="NCBI Taxonomy" id="113226"/>
    <lineage>
        <taxon>Eukaryota</taxon>
        <taxon>Fungi</taxon>
        <taxon>Dikarya</taxon>
        <taxon>Ascomycota</taxon>
        <taxon>Pezizomycotina</taxon>
        <taxon>Dothideomycetes</taxon>
        <taxon>Dothideomycetidae</taxon>
        <taxon>Mycosphaerellales</taxon>
        <taxon>Mycosphaerellaceae</taxon>
        <taxon>Pseudocercospora</taxon>
    </lineage>
</organism>
<dbReference type="PANTHER" id="PTHR28165:SF1">
    <property type="entry name" value="NON-CLASSICAL EXPORT PROTEIN 2-RELATED"/>
    <property type="match status" value="1"/>
</dbReference>
<evidence type="ECO:0000313" key="8">
    <source>
        <dbReference type="EMBL" id="KXT09490.1"/>
    </source>
</evidence>
<protein>
    <recommendedName>
        <fullName evidence="7">SPRY domain-containing protein</fullName>
    </recommendedName>
</protein>
<evidence type="ECO:0000256" key="5">
    <source>
        <dbReference type="SAM" id="MobiDB-lite"/>
    </source>
</evidence>
<feature type="transmembrane region" description="Helical" evidence="6">
    <location>
        <begin position="544"/>
        <end position="563"/>
    </location>
</feature>
<feature type="compositionally biased region" description="Basic and acidic residues" evidence="5">
    <location>
        <begin position="375"/>
        <end position="387"/>
    </location>
</feature>
<keyword evidence="3 6" id="KW-1133">Transmembrane helix</keyword>
<feature type="transmembrane region" description="Helical" evidence="6">
    <location>
        <begin position="600"/>
        <end position="623"/>
    </location>
</feature>
<dbReference type="OrthoDB" id="25503at2759"/>
<dbReference type="STRING" id="113226.A0A139I415"/>
<feature type="domain" description="SPRY" evidence="7">
    <location>
        <begin position="265"/>
        <end position="418"/>
    </location>
</feature>
<dbReference type="InterPro" id="IPR008253">
    <property type="entry name" value="Marvel"/>
</dbReference>
<dbReference type="AlphaFoldDB" id="A0A139I415"/>
<evidence type="ECO:0000256" key="4">
    <source>
        <dbReference type="ARBA" id="ARBA00023136"/>
    </source>
</evidence>
<sequence length="698" mass="75228">MSEKKYQPPPSAPPGYRRAQSGYDGQDNRQQDQPAQQQRASWSIGGGSSTQSSNNPYREPHLSVPQGLRPSSINVPNTASRDKEQFQPPAGPPPGHQEVNMDDEQYSPPAGPPPGHTTHGFQSTPSPAPLPTPSSGEPDIAPPEYDPWTGADDRLSLPPSFSASMADQRSPAANADFDDAKRAHAWCAETPLWTANEHPAMLVSRINAGDLRLTVPPNTTDVTQYQPAMGTSYVRTGTGISDTILLSDVPIYAAQHHTPLATGQQRTIYFEVKIMGMGDRYGTGKNVESGIAIGFVAPPYPAWRLPGWHRGSLGVHSDDGRRYVDNSYGGVEFVPSFGKGDVVGIGMTFHAPVHGDRITTRCDVFFTRNGKRENGWDVHEEQPKDQDTGDIGGLEGEHDLLAAVGVFGSVEFEDGDSGKGDDYEPTPNAEPSSSSSQPAPNIQGSLQTDVQGLGTTTSRQRNARSLVRRPFAGSRKVSLDRGMYEALRLQRVPLQELLSRLPLPQVFPVTSHPTTPQEHHHYVNYIRTTAAMAMKEMLGLGLRALEFLWALLIMALSGNMIAMGADPAVVNYTMFCAAFAMLCLLYLIPATASDKYAFVGFLPLALDALLTLFWFCAAVALAAELGVHSCSRDSYVSTNHVIRGASNQHSACREAQASTAFLWFGFAAFVGSLVISATGMGGGSPRGGIRRGPAMSQV</sequence>
<dbReference type="InterPro" id="IPR043136">
    <property type="entry name" value="B30.2/SPRY_sf"/>
</dbReference>
<dbReference type="Pfam" id="PF01284">
    <property type="entry name" value="MARVEL"/>
    <property type="match status" value="1"/>
</dbReference>
<keyword evidence="9" id="KW-1185">Reference proteome</keyword>
<dbReference type="PANTHER" id="PTHR28165">
    <property type="entry name" value="NON-CLASSICAL EXPORT PROTEIN 2-RELATED"/>
    <property type="match status" value="1"/>
</dbReference>
<dbReference type="GO" id="GO:0072659">
    <property type="term" value="P:protein localization to plasma membrane"/>
    <property type="evidence" value="ECO:0007669"/>
    <property type="project" value="TreeGrafter"/>
</dbReference>
<dbReference type="GO" id="GO:0005886">
    <property type="term" value="C:plasma membrane"/>
    <property type="evidence" value="ECO:0007669"/>
    <property type="project" value="TreeGrafter"/>
</dbReference>
<feature type="compositionally biased region" description="Polar residues" evidence="5">
    <location>
        <begin position="69"/>
        <end position="79"/>
    </location>
</feature>
<evidence type="ECO:0000256" key="1">
    <source>
        <dbReference type="ARBA" id="ARBA00004141"/>
    </source>
</evidence>
<comment type="caution">
    <text evidence="8">The sequence shown here is derived from an EMBL/GenBank/DDBJ whole genome shotgun (WGS) entry which is preliminary data.</text>
</comment>
<gene>
    <name evidence="8" type="ORF">AC579_7827</name>
</gene>
<feature type="compositionally biased region" description="Low complexity" evidence="5">
    <location>
        <begin position="425"/>
        <end position="441"/>
    </location>
</feature>
<dbReference type="Gene3D" id="2.60.120.920">
    <property type="match status" value="1"/>
</dbReference>
<dbReference type="InterPro" id="IPR052649">
    <property type="entry name" value="NCE102-like"/>
</dbReference>
<feature type="compositionally biased region" description="Low complexity" evidence="5">
    <location>
        <begin position="116"/>
        <end position="125"/>
    </location>
</feature>
<evidence type="ECO:0000313" key="9">
    <source>
        <dbReference type="Proteomes" id="UP000073492"/>
    </source>
</evidence>
<reference evidence="8 9" key="1">
    <citation type="submission" date="2015-07" db="EMBL/GenBank/DDBJ databases">
        <title>Comparative genomics of the Sigatoka disease complex on banana suggests a link between parallel evolutionary changes in Pseudocercospora fijiensis and Pseudocercospora eumusae and increased virulence on the banana host.</title>
        <authorList>
            <person name="Chang T.-C."/>
            <person name="Salvucci A."/>
            <person name="Crous P.W."/>
            <person name="Stergiopoulos I."/>
        </authorList>
    </citation>
    <scope>NUCLEOTIDE SEQUENCE [LARGE SCALE GENOMIC DNA]</scope>
    <source>
        <strain evidence="8 9">CBS 116634</strain>
    </source>
</reference>
<accession>A0A139I415</accession>
<name>A0A139I415_9PEZI</name>
<evidence type="ECO:0000256" key="3">
    <source>
        <dbReference type="ARBA" id="ARBA00022989"/>
    </source>
</evidence>
<dbReference type="Proteomes" id="UP000073492">
    <property type="component" value="Unassembled WGS sequence"/>
</dbReference>
<proteinExistence type="predicted"/>
<keyword evidence="4 6" id="KW-0472">Membrane</keyword>
<feature type="region of interest" description="Disordered" evidence="5">
    <location>
        <begin position="414"/>
        <end position="464"/>
    </location>
</feature>
<dbReference type="SMART" id="SM00449">
    <property type="entry name" value="SPRY"/>
    <property type="match status" value="1"/>
</dbReference>
<feature type="region of interest" description="Disordered" evidence="5">
    <location>
        <begin position="1"/>
        <end position="176"/>
    </location>
</feature>
<feature type="compositionally biased region" description="Low complexity" evidence="5">
    <location>
        <begin position="31"/>
        <end position="40"/>
    </location>
</feature>
<dbReference type="InterPro" id="IPR035780">
    <property type="entry name" value="SPRY_Ssh4-like"/>
</dbReference>
<dbReference type="EMBL" id="LFZO01000337">
    <property type="protein sequence ID" value="KXT09490.1"/>
    <property type="molecule type" value="Genomic_DNA"/>
</dbReference>
<evidence type="ECO:0000256" key="6">
    <source>
        <dbReference type="SAM" id="Phobius"/>
    </source>
</evidence>
<feature type="transmembrane region" description="Helical" evidence="6">
    <location>
        <begin position="660"/>
        <end position="681"/>
    </location>
</feature>
<evidence type="ECO:0000259" key="7">
    <source>
        <dbReference type="SMART" id="SM00449"/>
    </source>
</evidence>
<keyword evidence="2 6" id="KW-0812">Transmembrane</keyword>
<evidence type="ECO:0000256" key="2">
    <source>
        <dbReference type="ARBA" id="ARBA00022692"/>
    </source>
</evidence>
<comment type="subcellular location">
    <subcellularLocation>
        <location evidence="1">Membrane</location>
        <topology evidence="1">Multi-pass membrane protein</topology>
    </subcellularLocation>
</comment>